<gene>
    <name evidence="1" type="ORF">B4102_0237</name>
</gene>
<dbReference type="AlphaFoldDB" id="A0A150KTG0"/>
<comment type="caution">
    <text evidence="1">The sequence shown here is derived from an EMBL/GenBank/DDBJ whole genome shotgun (WGS) entry which is preliminary data.</text>
</comment>
<dbReference type="OrthoDB" id="1682205at2"/>
<name>A0A150KTG0_9BACI</name>
<evidence type="ECO:0008006" key="3">
    <source>
        <dbReference type="Google" id="ProtNLM"/>
    </source>
</evidence>
<evidence type="ECO:0000313" key="2">
    <source>
        <dbReference type="Proteomes" id="UP000075666"/>
    </source>
</evidence>
<proteinExistence type="predicted"/>
<dbReference type="STRING" id="46224.B4102_0237"/>
<keyword evidence="2" id="KW-1185">Reference proteome</keyword>
<dbReference type="InterPro" id="IPR011231">
    <property type="entry name" value="Phage_VT1-Sakai_H0018"/>
</dbReference>
<dbReference type="EMBL" id="LQYN01000071">
    <property type="protein sequence ID" value="KYD02643.1"/>
    <property type="molecule type" value="Genomic_DNA"/>
</dbReference>
<protein>
    <recommendedName>
        <fullName evidence="3">DUF2190 family protein</fullName>
    </recommendedName>
</protein>
<organism evidence="1 2">
    <name type="scientific">Heyndrickxia sporothermodurans</name>
    <dbReference type="NCBI Taxonomy" id="46224"/>
    <lineage>
        <taxon>Bacteria</taxon>
        <taxon>Bacillati</taxon>
        <taxon>Bacillota</taxon>
        <taxon>Bacilli</taxon>
        <taxon>Bacillales</taxon>
        <taxon>Bacillaceae</taxon>
        <taxon>Heyndrickxia</taxon>
    </lineage>
</organism>
<dbReference type="Pfam" id="PF09956">
    <property type="entry name" value="Phage_cement_2"/>
    <property type="match status" value="1"/>
</dbReference>
<evidence type="ECO:0000313" key="1">
    <source>
        <dbReference type="EMBL" id="KYD02643.1"/>
    </source>
</evidence>
<dbReference type="RefSeq" id="WP_066232658.1">
    <property type="nucleotide sequence ID" value="NZ_LQYN01000071.1"/>
</dbReference>
<dbReference type="Proteomes" id="UP000075666">
    <property type="component" value="Unassembled WGS sequence"/>
</dbReference>
<sequence length="111" mass="11465">MLNNPQTSYVQRGESIDFKNNGASDIKSDSVVSLGTRIGISGCDIPVGAVGSVHVIGVYNLPAVNTEAFTVGQAVYWKDNALTATETGAIPAGWVVEAKATAGTRAKVKIG</sequence>
<dbReference type="PIRSF" id="PIRSF030771">
    <property type="entry name" value="UCP030771"/>
    <property type="match status" value="1"/>
</dbReference>
<dbReference type="PATRIC" id="fig|46224.3.peg.3599"/>
<accession>A0A150KTG0</accession>
<reference evidence="1 2" key="1">
    <citation type="submission" date="2016-01" db="EMBL/GenBank/DDBJ databases">
        <title>Genome Sequences of Twelve Sporeforming Bacillus Species Isolated from Foods.</title>
        <authorList>
            <person name="Berendsen E.M."/>
            <person name="Wells-Bennik M.H."/>
            <person name="Krawcyk A.O."/>
            <person name="De Jong A."/>
            <person name="Holsappel S."/>
            <person name="Eijlander R.T."/>
            <person name="Kuipers O.P."/>
        </authorList>
    </citation>
    <scope>NUCLEOTIDE SEQUENCE [LARGE SCALE GENOMIC DNA]</scope>
    <source>
        <strain evidence="1 2">B4102</strain>
    </source>
</reference>